<dbReference type="AlphaFoldDB" id="A0A6J6PVG6"/>
<sequence>MSEIQDLTTPTTTSRRGFLAAGAGLATAATVGPMLWVPPASAGVRPQGVHVTYGADARRRMAVSWSTPASVKKPVLELGLGRDFGTRIAADSRSSKDVGTVYHHVDLTRLRPDTTYRYRLSHAGATAYEGSFRTAPSEPKAFRFAAFGDMGVNEAAAAHVALIAQQKPAFAFVVGDLCYADSSGGTGLGSADTQDFQVWDQWLQQIQPSAAKVPWMTTVGNHEMEAGNGELGYAGYLDRFSLPTNGVKDAPVTYSFVHGNVGFIALDGNDASTEINRNNGYVGATLDAWLVGRLTEMRERSDIDFIVAGFHNCMYCTNLVHGSDGGTRSRWEPIFDQFEVDLVVNGHNHCYERTHIMRGGVAVQEAPDGAVVDSSTGTTYLTAGGAGQAAYPTGGLPLSYVTVEGGLRIPEATTWSAVTYEDHSIAFLDVTPRDKQGIATMKLTARSTDGTVIDTVTMKRQRRSA</sequence>
<dbReference type="InterPro" id="IPR008963">
    <property type="entry name" value="Purple_acid_Pase-like_N"/>
</dbReference>
<dbReference type="Pfam" id="PF16656">
    <property type="entry name" value="Pur_ac_phosph_N"/>
    <property type="match status" value="1"/>
</dbReference>
<dbReference type="SUPFAM" id="SSF49363">
    <property type="entry name" value="Purple acid phosphatase, N-terminal domain"/>
    <property type="match status" value="1"/>
</dbReference>
<dbReference type="GO" id="GO:0003993">
    <property type="term" value="F:acid phosphatase activity"/>
    <property type="evidence" value="ECO:0007669"/>
    <property type="project" value="InterPro"/>
</dbReference>
<dbReference type="NCBIfam" id="TIGR01409">
    <property type="entry name" value="TAT_signal_seq"/>
    <property type="match status" value="1"/>
</dbReference>
<accession>A0A6J6PVG6</accession>
<dbReference type="InterPro" id="IPR039331">
    <property type="entry name" value="PAPs-like"/>
</dbReference>
<feature type="domain" description="Calcineurin-like phosphoesterase" evidence="2">
    <location>
        <begin position="142"/>
        <end position="351"/>
    </location>
</feature>
<evidence type="ECO:0000259" key="2">
    <source>
        <dbReference type="Pfam" id="PF00149"/>
    </source>
</evidence>
<dbReference type="Gene3D" id="2.60.40.380">
    <property type="entry name" value="Purple acid phosphatase-like, N-terminal"/>
    <property type="match status" value="1"/>
</dbReference>
<organism evidence="4">
    <name type="scientific">freshwater metagenome</name>
    <dbReference type="NCBI Taxonomy" id="449393"/>
    <lineage>
        <taxon>unclassified sequences</taxon>
        <taxon>metagenomes</taxon>
        <taxon>ecological metagenomes</taxon>
    </lineage>
</organism>
<dbReference type="InterPro" id="IPR029052">
    <property type="entry name" value="Metallo-depent_PP-like"/>
</dbReference>
<evidence type="ECO:0000256" key="1">
    <source>
        <dbReference type="ARBA" id="ARBA00022729"/>
    </source>
</evidence>
<dbReference type="Gene3D" id="3.60.21.10">
    <property type="match status" value="1"/>
</dbReference>
<gene>
    <name evidence="4" type="ORF">UFOPK2579_00946</name>
</gene>
<keyword evidence="1" id="KW-0732">Signal</keyword>
<dbReference type="Pfam" id="PF00149">
    <property type="entry name" value="Metallophos"/>
    <property type="match status" value="1"/>
</dbReference>
<evidence type="ECO:0000259" key="3">
    <source>
        <dbReference type="Pfam" id="PF16656"/>
    </source>
</evidence>
<dbReference type="InterPro" id="IPR004843">
    <property type="entry name" value="Calcineurin-like_PHP"/>
</dbReference>
<dbReference type="EMBL" id="CAEZXR010000091">
    <property type="protein sequence ID" value="CAB4701113.1"/>
    <property type="molecule type" value="Genomic_DNA"/>
</dbReference>
<dbReference type="PROSITE" id="PS51318">
    <property type="entry name" value="TAT"/>
    <property type="match status" value="1"/>
</dbReference>
<dbReference type="InterPro" id="IPR015914">
    <property type="entry name" value="PAPs_N"/>
</dbReference>
<name>A0A6J6PVG6_9ZZZZ</name>
<protein>
    <submittedName>
        <fullName evidence="4">Unannotated protein</fullName>
    </submittedName>
</protein>
<proteinExistence type="predicted"/>
<dbReference type="PANTHER" id="PTHR22953:SF153">
    <property type="entry name" value="PURPLE ACID PHOSPHATASE"/>
    <property type="match status" value="1"/>
</dbReference>
<feature type="domain" description="Purple acid phosphatase N-terminal" evidence="3">
    <location>
        <begin position="46"/>
        <end position="134"/>
    </location>
</feature>
<dbReference type="InterPro" id="IPR006311">
    <property type="entry name" value="TAT_signal"/>
</dbReference>
<dbReference type="PANTHER" id="PTHR22953">
    <property type="entry name" value="ACID PHOSPHATASE RELATED"/>
    <property type="match status" value="1"/>
</dbReference>
<dbReference type="GO" id="GO:0046872">
    <property type="term" value="F:metal ion binding"/>
    <property type="evidence" value="ECO:0007669"/>
    <property type="project" value="InterPro"/>
</dbReference>
<dbReference type="SUPFAM" id="SSF56300">
    <property type="entry name" value="Metallo-dependent phosphatases"/>
    <property type="match status" value="1"/>
</dbReference>
<dbReference type="InterPro" id="IPR019546">
    <property type="entry name" value="TAT_signal_bac_arc"/>
</dbReference>
<evidence type="ECO:0000313" key="4">
    <source>
        <dbReference type="EMBL" id="CAB4701113.1"/>
    </source>
</evidence>
<reference evidence="4" key="1">
    <citation type="submission" date="2020-05" db="EMBL/GenBank/DDBJ databases">
        <authorList>
            <person name="Chiriac C."/>
            <person name="Salcher M."/>
            <person name="Ghai R."/>
            <person name="Kavagutti S V."/>
        </authorList>
    </citation>
    <scope>NUCLEOTIDE SEQUENCE</scope>
</reference>